<evidence type="ECO:0000256" key="2">
    <source>
        <dbReference type="ARBA" id="ARBA00022692"/>
    </source>
</evidence>
<dbReference type="InterPro" id="IPR018045">
    <property type="entry name" value="S04_transporter_CS"/>
</dbReference>
<keyword evidence="3 6" id="KW-1133">Transmembrane helix</keyword>
<feature type="transmembrane region" description="Helical" evidence="6">
    <location>
        <begin position="249"/>
        <end position="273"/>
    </location>
</feature>
<dbReference type="PANTHER" id="PTHR11814">
    <property type="entry name" value="SULFATE TRANSPORTER"/>
    <property type="match status" value="1"/>
</dbReference>
<accession>A0A6J2PT31</accession>
<evidence type="ECO:0000259" key="7">
    <source>
        <dbReference type="PROSITE" id="PS50801"/>
    </source>
</evidence>
<feature type="region of interest" description="Disordered" evidence="5">
    <location>
        <begin position="574"/>
        <end position="607"/>
    </location>
</feature>
<dbReference type="InterPro" id="IPR001902">
    <property type="entry name" value="SLC26A/SulP_fam"/>
</dbReference>
<evidence type="ECO:0000256" key="4">
    <source>
        <dbReference type="ARBA" id="ARBA00023136"/>
    </source>
</evidence>
<protein>
    <submittedName>
        <fullName evidence="9">Solute carrier family 26 member 6, like 1 isoform X1</fullName>
    </submittedName>
</protein>
<feature type="transmembrane region" description="Helical" evidence="6">
    <location>
        <begin position="334"/>
        <end position="354"/>
    </location>
</feature>
<sequence>MDSTRRCAKYRVDREVLDEQRLEELTQRKTLSDNHLSVTERLKDSLRCTVPKLKHSVMSSLPVLYWLPKYSVWDYGMPDLISGISVGIMHLPQGLAYALLASVPPVFGLYTSLYPALVYFFFGTSRHISIGTFTVLSIMVGSVTERLAPDTDFLIRNGTNVTAEVDVSARDSYRVQVAAATTVLGGLIQVALGLVKFGFVGTYLSEPLVRAYTTAASAHAVVAQLKYIFRVSPTRFSGPFSMVYTLKDVFFLLPHTHLPTLVVSAVSMVFLIAAKELNSFLSPKLPVPIPVELITIVAGTLISAFTYLNSNYTISVVGEIPSGVRPPSVPDASLFGEVIGDAFALAMVGYAISISLGKTFALKHGYKVDSNQELVALGLSNAVGGFFQCFSVCSSMSRSLIQETTGGKTQMAGVASAIIVLVTILKLGPLFQELPKAVLAAIVFVNLKGMFKQHSDIVTLWKRSKIDLMVWLVTYVSTLLLNLDLGLAASIIFALLTVIFRTQLPTYSVLGNVPGSELYVDIETHREAREIPGVTIFRSSATVYFANADLYLEALKEKSGLDISKMIIYKKRQEAKQRRRERRAERRAKRQAKKERRAQRAAQQLSGAPVFSVEEEADRWRDTCVDGNVTDSEKQGWTERENRTVFVIPTTPRTPDRWEYLKGGEPDCTSLGSISELQDGDTTTLDSSSDDTLSRDLERVSLGSLGKWTWDIHSIIIDLSTANFIDTVAIKTMKNIFQDFSEIDVDIYMTGCQALVVEQLELGDFFSELITKRRLFASVHDAVLYCLDHRGATTFPRYEPSVDPYGSTKL</sequence>
<feature type="compositionally biased region" description="Low complexity" evidence="5">
    <location>
        <begin position="680"/>
        <end position="691"/>
    </location>
</feature>
<evidence type="ECO:0000256" key="6">
    <source>
        <dbReference type="SAM" id="Phobius"/>
    </source>
</evidence>
<dbReference type="GO" id="GO:0016020">
    <property type="term" value="C:membrane"/>
    <property type="evidence" value="ECO:0007669"/>
    <property type="project" value="UniProtKB-SubCell"/>
</dbReference>
<feature type="compositionally biased region" description="Basic residues" evidence="5">
    <location>
        <begin position="577"/>
        <end position="599"/>
    </location>
</feature>
<dbReference type="NCBIfam" id="TIGR00815">
    <property type="entry name" value="sulP"/>
    <property type="match status" value="1"/>
</dbReference>
<proteinExistence type="predicted"/>
<evidence type="ECO:0000256" key="1">
    <source>
        <dbReference type="ARBA" id="ARBA00004141"/>
    </source>
</evidence>
<comment type="subcellular location">
    <subcellularLocation>
        <location evidence="1">Membrane</location>
        <topology evidence="1">Multi-pass membrane protein</topology>
    </subcellularLocation>
</comment>
<dbReference type="GeneID" id="115008652"/>
<dbReference type="CDD" id="cd07042">
    <property type="entry name" value="STAS_SulP_like_sulfate_transporter"/>
    <property type="match status" value="1"/>
</dbReference>
<dbReference type="GO" id="GO:0008271">
    <property type="term" value="F:secondary active sulfate transmembrane transporter activity"/>
    <property type="evidence" value="ECO:0007669"/>
    <property type="project" value="InterPro"/>
</dbReference>
<evidence type="ECO:0000256" key="5">
    <source>
        <dbReference type="SAM" id="MobiDB-lite"/>
    </source>
</evidence>
<feature type="transmembrane region" description="Helical" evidence="6">
    <location>
        <begin position="95"/>
        <end position="122"/>
    </location>
</feature>
<dbReference type="KEGG" id="cgob:115008652"/>
<dbReference type="Pfam" id="PF01740">
    <property type="entry name" value="STAS"/>
    <property type="match status" value="1"/>
</dbReference>
<dbReference type="InterPro" id="IPR036513">
    <property type="entry name" value="STAS_dom_sf"/>
</dbReference>
<feature type="transmembrane region" description="Helical" evidence="6">
    <location>
        <begin position="177"/>
        <end position="199"/>
    </location>
</feature>
<dbReference type="Proteomes" id="UP000504630">
    <property type="component" value="Chromosome 5"/>
</dbReference>
<evidence type="ECO:0000313" key="8">
    <source>
        <dbReference type="Proteomes" id="UP000504630"/>
    </source>
</evidence>
<organism evidence="8 9">
    <name type="scientific">Cottoperca gobio</name>
    <name type="common">Frogmouth</name>
    <name type="synonym">Aphritis gobio</name>
    <dbReference type="NCBI Taxonomy" id="56716"/>
    <lineage>
        <taxon>Eukaryota</taxon>
        <taxon>Metazoa</taxon>
        <taxon>Chordata</taxon>
        <taxon>Craniata</taxon>
        <taxon>Vertebrata</taxon>
        <taxon>Euteleostomi</taxon>
        <taxon>Actinopterygii</taxon>
        <taxon>Neopterygii</taxon>
        <taxon>Teleostei</taxon>
        <taxon>Neoteleostei</taxon>
        <taxon>Acanthomorphata</taxon>
        <taxon>Eupercaria</taxon>
        <taxon>Perciformes</taxon>
        <taxon>Notothenioidei</taxon>
        <taxon>Bovichtidae</taxon>
        <taxon>Cottoperca</taxon>
    </lineage>
</organism>
<feature type="transmembrane region" description="Helical" evidence="6">
    <location>
        <begin position="472"/>
        <end position="500"/>
    </location>
</feature>
<dbReference type="Pfam" id="PF00916">
    <property type="entry name" value="Sulfate_transp"/>
    <property type="match status" value="1"/>
</dbReference>
<dbReference type="PROSITE" id="PS01130">
    <property type="entry name" value="SLC26A"/>
    <property type="match status" value="1"/>
</dbReference>
<dbReference type="RefSeq" id="XP_029288232.1">
    <property type="nucleotide sequence ID" value="XM_029432372.1"/>
</dbReference>
<dbReference type="InParanoid" id="A0A6J2PT31"/>
<keyword evidence="8" id="KW-1185">Reference proteome</keyword>
<dbReference type="InterPro" id="IPR011547">
    <property type="entry name" value="SLC26A/SulP_dom"/>
</dbReference>
<evidence type="ECO:0000313" key="9">
    <source>
        <dbReference type="RefSeq" id="XP_029288232.1"/>
    </source>
</evidence>
<dbReference type="OrthoDB" id="288203at2759"/>
<name>A0A6J2PT31_COTGO</name>
<reference evidence="9" key="1">
    <citation type="submission" date="2025-08" db="UniProtKB">
        <authorList>
            <consortium name="RefSeq"/>
        </authorList>
    </citation>
    <scope>IDENTIFICATION</scope>
</reference>
<keyword evidence="4 6" id="KW-0472">Membrane</keyword>
<dbReference type="PROSITE" id="PS50801">
    <property type="entry name" value="STAS"/>
    <property type="match status" value="1"/>
</dbReference>
<evidence type="ECO:0000256" key="3">
    <source>
        <dbReference type="ARBA" id="ARBA00022989"/>
    </source>
</evidence>
<feature type="domain" description="STAS" evidence="7">
    <location>
        <begin position="524"/>
        <end position="786"/>
    </location>
</feature>
<dbReference type="SUPFAM" id="SSF52091">
    <property type="entry name" value="SpoIIaa-like"/>
    <property type="match status" value="1"/>
</dbReference>
<keyword evidence="2 6" id="KW-0812">Transmembrane</keyword>
<dbReference type="InterPro" id="IPR002645">
    <property type="entry name" value="STAS_dom"/>
</dbReference>
<feature type="transmembrane region" description="Helical" evidence="6">
    <location>
        <begin position="293"/>
        <end position="314"/>
    </location>
</feature>
<gene>
    <name evidence="9" type="primary">slc26a6l1</name>
</gene>
<feature type="region of interest" description="Disordered" evidence="5">
    <location>
        <begin position="671"/>
        <end position="691"/>
    </location>
</feature>
<dbReference type="Gene3D" id="3.30.750.24">
    <property type="entry name" value="STAS domain"/>
    <property type="match status" value="1"/>
</dbReference>
<dbReference type="AlphaFoldDB" id="A0A6J2PT31"/>
<dbReference type="CTD" id="559448"/>